<dbReference type="InterPro" id="IPR015449">
    <property type="entry name" value="K_chnl_Ca-activ_SK"/>
</dbReference>
<evidence type="ECO:0000313" key="5">
    <source>
        <dbReference type="Proteomes" id="UP000663842"/>
    </source>
</evidence>
<evidence type="ECO:0000256" key="2">
    <source>
        <dbReference type="SAM" id="MobiDB-lite"/>
    </source>
</evidence>
<sequence length="389" mass="44457">MILNLASLSQDTPPSVELSQKEALPVRDSQSSLQQEQQQHHQKRRHKRNACFVDVSRRLINRKILYNQCSTISDIMCFVGMTGIILMVIGNELIFAANKHNYLRIIFVLKLATTISTMLLIVLAVVYHYYALNLYCLNNSFGDWRIGLTLKRAAIIALELMICAIHPFSRQFLVIGRSDSGSTILNTSIANNDEAAKKLLSYIHFDVALGLPSYGDFSPSTYCGRNIAALIALIGIILSTILIAVLLRKLEFSRWEQYVHNFVLNIEISKANNYASANIIKYAIALFCLKQRGRYSSFERLRIQKKLFSWIKTNQSIRQQQRNLIDTCVDRVEPSCSHALTNAINERTTQQCVLMQEKMDRLEKRLVEMNGMMESIQNFLNILLTKDIK</sequence>
<dbReference type="InterPro" id="IPR036122">
    <property type="entry name" value="CaM-bd_dom_sf"/>
</dbReference>
<protein>
    <submittedName>
        <fullName evidence="4">Uncharacterized protein</fullName>
    </submittedName>
</protein>
<keyword evidence="3" id="KW-1133">Transmembrane helix</keyword>
<organism evidence="4 5">
    <name type="scientific">Rotaria magnacalcarata</name>
    <dbReference type="NCBI Taxonomy" id="392030"/>
    <lineage>
        <taxon>Eukaryota</taxon>
        <taxon>Metazoa</taxon>
        <taxon>Spiralia</taxon>
        <taxon>Gnathifera</taxon>
        <taxon>Rotifera</taxon>
        <taxon>Eurotatoria</taxon>
        <taxon>Bdelloidea</taxon>
        <taxon>Philodinida</taxon>
        <taxon>Philodinidae</taxon>
        <taxon>Rotaria</taxon>
    </lineage>
</organism>
<dbReference type="GO" id="GO:0016286">
    <property type="term" value="F:small conductance calcium-activated potassium channel activity"/>
    <property type="evidence" value="ECO:0007669"/>
    <property type="project" value="InterPro"/>
</dbReference>
<keyword evidence="3" id="KW-0812">Transmembrane</keyword>
<dbReference type="GO" id="GO:0016020">
    <property type="term" value="C:membrane"/>
    <property type="evidence" value="ECO:0007669"/>
    <property type="project" value="InterPro"/>
</dbReference>
<accession>A0A819MTZ7</accession>
<name>A0A819MTZ7_9BILA</name>
<keyword evidence="1" id="KW-0175">Coiled coil</keyword>
<evidence type="ECO:0000256" key="3">
    <source>
        <dbReference type="SAM" id="Phobius"/>
    </source>
</evidence>
<dbReference type="Pfam" id="PF03530">
    <property type="entry name" value="SK_channel"/>
    <property type="match status" value="1"/>
</dbReference>
<evidence type="ECO:0000313" key="4">
    <source>
        <dbReference type="EMBL" id="CAF3986123.1"/>
    </source>
</evidence>
<gene>
    <name evidence="4" type="ORF">UXM345_LOCUS15331</name>
</gene>
<evidence type="ECO:0000256" key="1">
    <source>
        <dbReference type="SAM" id="Coils"/>
    </source>
</evidence>
<feature type="coiled-coil region" evidence="1">
    <location>
        <begin position="345"/>
        <end position="372"/>
    </location>
</feature>
<dbReference type="AlphaFoldDB" id="A0A819MTZ7"/>
<keyword evidence="3" id="KW-0472">Membrane</keyword>
<proteinExistence type="predicted"/>
<feature type="transmembrane region" description="Helical" evidence="3">
    <location>
        <begin position="72"/>
        <end position="95"/>
    </location>
</feature>
<feature type="transmembrane region" description="Helical" evidence="3">
    <location>
        <begin position="107"/>
        <end position="130"/>
    </location>
</feature>
<feature type="transmembrane region" description="Helical" evidence="3">
    <location>
        <begin position="227"/>
        <end position="247"/>
    </location>
</feature>
<reference evidence="4" key="1">
    <citation type="submission" date="2021-02" db="EMBL/GenBank/DDBJ databases">
        <authorList>
            <person name="Nowell W R."/>
        </authorList>
    </citation>
    <scope>NUCLEOTIDE SEQUENCE</scope>
</reference>
<dbReference type="Gene3D" id="1.10.287.70">
    <property type="match status" value="2"/>
</dbReference>
<feature type="compositionally biased region" description="Polar residues" evidence="2">
    <location>
        <begin position="1"/>
        <end position="13"/>
    </location>
</feature>
<comment type="caution">
    <text evidence="4">The sequence shown here is derived from an EMBL/GenBank/DDBJ whole genome shotgun (WGS) entry which is preliminary data.</text>
</comment>
<dbReference type="GO" id="GO:0005516">
    <property type="term" value="F:calmodulin binding"/>
    <property type="evidence" value="ECO:0007669"/>
    <property type="project" value="InterPro"/>
</dbReference>
<dbReference type="SUPFAM" id="SSF81327">
    <property type="entry name" value="Small-conductance potassium channel"/>
    <property type="match status" value="1"/>
</dbReference>
<dbReference type="Proteomes" id="UP000663842">
    <property type="component" value="Unassembled WGS sequence"/>
</dbReference>
<dbReference type="PANTHER" id="PTHR10153">
    <property type="entry name" value="SMALL CONDUCTANCE CALCIUM-ACTIVATED POTASSIUM CHANNEL"/>
    <property type="match status" value="1"/>
</dbReference>
<dbReference type="EMBL" id="CAJOBF010001816">
    <property type="protein sequence ID" value="CAF3986123.1"/>
    <property type="molecule type" value="Genomic_DNA"/>
</dbReference>
<dbReference type="SUPFAM" id="SSF81324">
    <property type="entry name" value="Voltage-gated potassium channels"/>
    <property type="match status" value="1"/>
</dbReference>
<feature type="region of interest" description="Disordered" evidence="2">
    <location>
        <begin position="1"/>
        <end position="21"/>
    </location>
</feature>